<organism evidence="1 2">
    <name type="scientific">Candidatus Methylophosphatis roskildensis</name>
    <dbReference type="NCBI Taxonomy" id="2899263"/>
    <lineage>
        <taxon>Bacteria</taxon>
        <taxon>Pseudomonadati</taxon>
        <taxon>Pseudomonadota</taxon>
        <taxon>Betaproteobacteria</taxon>
        <taxon>Nitrosomonadales</taxon>
        <taxon>Sterolibacteriaceae</taxon>
        <taxon>Candidatus Methylophosphatis</taxon>
    </lineage>
</organism>
<accession>A0A9D7E9B1</accession>
<dbReference type="Pfam" id="PF12796">
    <property type="entry name" value="Ank_2"/>
    <property type="match status" value="1"/>
</dbReference>
<sequence length="275" mass="30169">MDILRRRWLRAACAGMLGWVLAGCANGEGKTMKKYYPPTDFFAGRELELARAIEREDLPEIRALAPGVDLNAKARQDMTLLIYAMMNDKFASVSELVRLGAKPDENIIQGVGSVIDHAIYNKNLRYLTALLDGGLSVDFQRKYGTTLLQRAAGPGGSLDHVTLLVNRRANLKIRDRIGGTALDAAVNVLKADIAIFLVEMGAPVDTFTTTGSSTAWAVHLTIQDQQPGPLRSKFEQLRDLMIQKGAKFPPDPPEVVRDRMRAQGLKPAVPPGHPK</sequence>
<comment type="caution">
    <text evidence="1">The sequence shown here is derived from an EMBL/GenBank/DDBJ whole genome shotgun (WGS) entry which is preliminary data.</text>
</comment>
<dbReference type="SUPFAM" id="SSF48403">
    <property type="entry name" value="Ankyrin repeat"/>
    <property type="match status" value="1"/>
</dbReference>
<dbReference type="PROSITE" id="PS51257">
    <property type="entry name" value="PROKAR_LIPOPROTEIN"/>
    <property type="match status" value="1"/>
</dbReference>
<reference evidence="1" key="1">
    <citation type="submission" date="2020-10" db="EMBL/GenBank/DDBJ databases">
        <title>Connecting structure to function with the recovery of over 1000 high-quality activated sludge metagenome-assembled genomes encoding full-length rRNA genes using long-read sequencing.</title>
        <authorList>
            <person name="Singleton C.M."/>
            <person name="Petriglieri F."/>
            <person name="Kristensen J.M."/>
            <person name="Kirkegaard R.H."/>
            <person name="Michaelsen T.Y."/>
            <person name="Andersen M.H."/>
            <person name="Karst S.M."/>
            <person name="Dueholm M.S."/>
            <person name="Nielsen P.H."/>
            <person name="Albertsen M."/>
        </authorList>
    </citation>
    <scope>NUCLEOTIDE SEQUENCE</scope>
    <source>
        <strain evidence="1">Bjer_18-Q3-R1-45_BAT3C.347</strain>
    </source>
</reference>
<proteinExistence type="predicted"/>
<evidence type="ECO:0000313" key="2">
    <source>
        <dbReference type="Proteomes" id="UP000807785"/>
    </source>
</evidence>
<dbReference type="PANTHER" id="PTHR24183">
    <property type="entry name" value="FIBRONECTIN TYPE 3 AND ANKYRIN REPEAT DOMAINS PROTEIN 1"/>
    <property type="match status" value="1"/>
</dbReference>
<gene>
    <name evidence="1" type="ORF">IPH26_20415</name>
</gene>
<dbReference type="AlphaFoldDB" id="A0A9D7E9B1"/>
<dbReference type="InterPro" id="IPR002110">
    <property type="entry name" value="Ankyrin_rpt"/>
</dbReference>
<dbReference type="Proteomes" id="UP000807785">
    <property type="component" value="Unassembled WGS sequence"/>
</dbReference>
<dbReference type="PANTHER" id="PTHR24183:SF1">
    <property type="entry name" value="FIBRONECTIN TYPE 3 AND ANKYRIN REPEAT DOMAINS PROTEIN 1"/>
    <property type="match status" value="1"/>
</dbReference>
<protein>
    <submittedName>
        <fullName evidence="1">Ankyrin repeat domain-containing protein</fullName>
    </submittedName>
</protein>
<dbReference type="InterPro" id="IPR036770">
    <property type="entry name" value="Ankyrin_rpt-contain_sf"/>
</dbReference>
<name>A0A9D7E9B1_9PROT</name>
<dbReference type="Gene3D" id="1.25.40.20">
    <property type="entry name" value="Ankyrin repeat-containing domain"/>
    <property type="match status" value="1"/>
</dbReference>
<dbReference type="EMBL" id="JADJEV010000005">
    <property type="protein sequence ID" value="MBK6975200.1"/>
    <property type="molecule type" value="Genomic_DNA"/>
</dbReference>
<evidence type="ECO:0000313" key="1">
    <source>
        <dbReference type="EMBL" id="MBK6975200.1"/>
    </source>
</evidence>